<evidence type="ECO:0000259" key="5">
    <source>
        <dbReference type="PROSITE" id="PS50111"/>
    </source>
</evidence>
<sequence length="510" mass="52087">MATDPTSDDPTGDASTDDGGATAVDGQIANAQGAVRVVHSTSESVDDRLDGIGERAGSQVADMEAVADDLADLTATVEEVAASATEVTETTDRAAAAATAGRRATAAAAESMDETAAAIDRVETLVETLASELGRIAGFVEVIDDIAEQTNLLALNASIEAARAGEEGDGFAVVADEVKSLASASRSRTDGIETAVAEIEAALEAVTADLDAAVDSVDDGTDRVSAADEELETVVSETRAAATEVAEVSAAVDDGAETSARVATACTETAEAARGIDEAVAGIHDERSRSTRLLAEIDDALSTARADRERRLEAAPAVPTGIRAFDADGGLPVGSRSVVVADTEGAPAVCERVDEAVAGCCAAAVAAGRAVSLSPTATLDRATLSAAFDRAARPSLAAAIDDDDLFDLDPFGAWADDDRAGNVLDLRSIGLDAANDRVDARRDRPLVVVGNIAGELAVMGERAVRETTYANDEGLLDDDDVVLNVVDEAAVPEQLAAFYVGAADRVHHVE</sequence>
<comment type="caution">
    <text evidence="6">The sequence shown here is derived from an EMBL/GenBank/DDBJ whole genome shotgun (WGS) entry which is preliminary data.</text>
</comment>
<dbReference type="PANTHER" id="PTHR32089:SF112">
    <property type="entry name" value="LYSOZYME-LIKE PROTEIN-RELATED"/>
    <property type="match status" value="1"/>
</dbReference>
<accession>A0ABD5WA22</accession>
<dbReference type="InterPro" id="IPR004089">
    <property type="entry name" value="MCPsignal_dom"/>
</dbReference>
<evidence type="ECO:0000256" key="1">
    <source>
        <dbReference type="ARBA" id="ARBA00023224"/>
    </source>
</evidence>
<dbReference type="PROSITE" id="PS50111">
    <property type="entry name" value="CHEMOTAXIS_TRANSDUC_2"/>
    <property type="match status" value="1"/>
</dbReference>
<dbReference type="Proteomes" id="UP001596461">
    <property type="component" value="Unassembled WGS sequence"/>
</dbReference>
<dbReference type="AlphaFoldDB" id="A0ABD5WA22"/>
<dbReference type="EMBL" id="JBHTAH010000008">
    <property type="protein sequence ID" value="MFC7070146.1"/>
    <property type="molecule type" value="Genomic_DNA"/>
</dbReference>
<comment type="similarity">
    <text evidence="2">Belongs to the methyl-accepting chemotaxis (MCP) protein family.</text>
</comment>
<evidence type="ECO:0000256" key="3">
    <source>
        <dbReference type="PROSITE-ProRule" id="PRU00284"/>
    </source>
</evidence>
<evidence type="ECO:0000256" key="2">
    <source>
        <dbReference type="ARBA" id="ARBA00029447"/>
    </source>
</evidence>
<evidence type="ECO:0000313" key="6">
    <source>
        <dbReference type="EMBL" id="MFC7070146.1"/>
    </source>
</evidence>
<keyword evidence="7" id="KW-1185">Reference proteome</keyword>
<feature type="compositionally biased region" description="Acidic residues" evidence="4">
    <location>
        <begin position="1"/>
        <end position="11"/>
    </location>
</feature>
<gene>
    <name evidence="6" type="ORF">ACFQL9_10885</name>
</gene>
<dbReference type="SMART" id="SM00283">
    <property type="entry name" value="MA"/>
    <property type="match status" value="1"/>
</dbReference>
<feature type="domain" description="Methyl-accepting transducer" evidence="5">
    <location>
        <begin position="34"/>
        <end position="270"/>
    </location>
</feature>
<dbReference type="InterPro" id="IPR004090">
    <property type="entry name" value="Chemotax_Me-accpt_rcpt"/>
</dbReference>
<dbReference type="GO" id="GO:0007165">
    <property type="term" value="P:signal transduction"/>
    <property type="evidence" value="ECO:0007669"/>
    <property type="project" value="UniProtKB-KW"/>
</dbReference>
<dbReference type="PANTHER" id="PTHR32089">
    <property type="entry name" value="METHYL-ACCEPTING CHEMOTAXIS PROTEIN MCPB"/>
    <property type="match status" value="1"/>
</dbReference>
<dbReference type="RefSeq" id="WP_390210556.1">
    <property type="nucleotide sequence ID" value="NZ_JBHTAH010000008.1"/>
</dbReference>
<protein>
    <submittedName>
        <fullName evidence="6">Methyl-accepting chemotaxis protein</fullName>
    </submittedName>
</protein>
<dbReference type="Pfam" id="PF00015">
    <property type="entry name" value="MCPsignal"/>
    <property type="match status" value="1"/>
</dbReference>
<organism evidence="6 7">
    <name type="scientific">Halobaculum lipolyticum</name>
    <dbReference type="NCBI Taxonomy" id="3032001"/>
    <lineage>
        <taxon>Archaea</taxon>
        <taxon>Methanobacteriati</taxon>
        <taxon>Methanobacteriota</taxon>
        <taxon>Stenosarchaea group</taxon>
        <taxon>Halobacteria</taxon>
        <taxon>Halobacteriales</taxon>
        <taxon>Haloferacaceae</taxon>
        <taxon>Halobaculum</taxon>
    </lineage>
</organism>
<feature type="region of interest" description="Disordered" evidence="4">
    <location>
        <begin position="1"/>
        <end position="23"/>
    </location>
</feature>
<proteinExistence type="inferred from homology"/>
<dbReference type="PRINTS" id="PR00260">
    <property type="entry name" value="CHEMTRNSDUCR"/>
</dbReference>
<reference evidence="6 7" key="1">
    <citation type="journal article" date="2019" name="Int. J. Syst. Evol. Microbiol.">
        <title>The Global Catalogue of Microorganisms (GCM) 10K type strain sequencing project: providing services to taxonomists for standard genome sequencing and annotation.</title>
        <authorList>
            <consortium name="The Broad Institute Genomics Platform"/>
            <consortium name="The Broad Institute Genome Sequencing Center for Infectious Disease"/>
            <person name="Wu L."/>
            <person name="Ma J."/>
        </authorList>
    </citation>
    <scope>NUCLEOTIDE SEQUENCE [LARGE SCALE GENOMIC DNA]</scope>
    <source>
        <strain evidence="6 7">DT31</strain>
    </source>
</reference>
<dbReference type="Gene3D" id="1.10.287.950">
    <property type="entry name" value="Methyl-accepting chemotaxis protein"/>
    <property type="match status" value="1"/>
</dbReference>
<name>A0ABD5WA22_9EURY</name>
<dbReference type="SUPFAM" id="SSF58104">
    <property type="entry name" value="Methyl-accepting chemotaxis protein (MCP) signaling domain"/>
    <property type="match status" value="1"/>
</dbReference>
<evidence type="ECO:0000256" key="4">
    <source>
        <dbReference type="SAM" id="MobiDB-lite"/>
    </source>
</evidence>
<keyword evidence="1 3" id="KW-0807">Transducer</keyword>
<evidence type="ECO:0000313" key="7">
    <source>
        <dbReference type="Proteomes" id="UP001596461"/>
    </source>
</evidence>